<dbReference type="AlphaFoldDB" id="H0FBM3"/>
<dbReference type="InterPro" id="IPR036291">
    <property type="entry name" value="NAD(P)-bd_dom_sf"/>
</dbReference>
<name>H0FBM3_9BURK</name>
<comment type="similarity">
    <text evidence="1 2">Belongs to the short-chain dehydrogenases/reductases (SDR) family.</text>
</comment>
<evidence type="ECO:0000313" key="3">
    <source>
        <dbReference type="EMBL" id="EHK64290.1"/>
    </source>
</evidence>
<dbReference type="CDD" id="cd05233">
    <property type="entry name" value="SDR_c"/>
    <property type="match status" value="1"/>
</dbReference>
<evidence type="ECO:0000256" key="1">
    <source>
        <dbReference type="ARBA" id="ARBA00006484"/>
    </source>
</evidence>
<dbReference type="PRINTS" id="PR00080">
    <property type="entry name" value="SDRFAMILY"/>
</dbReference>
<dbReference type="Gene3D" id="3.40.50.720">
    <property type="entry name" value="NAD(P)-binding Rossmann-like Domain"/>
    <property type="match status" value="1"/>
</dbReference>
<dbReference type="OrthoDB" id="9793325at2"/>
<accession>H0FBM3</accession>
<dbReference type="Proteomes" id="UP000003113">
    <property type="component" value="Unassembled WGS sequence"/>
</dbReference>
<dbReference type="SUPFAM" id="SSF51735">
    <property type="entry name" value="NAD(P)-binding Rossmann-fold domains"/>
    <property type="match status" value="1"/>
</dbReference>
<reference evidence="3 4" key="1">
    <citation type="journal article" date="2012" name="J. Bacteriol.">
        <title>Genome sequence of the highly efficient arsenite-oxidizing bacterium Achromobacter arsenitoxydans SY8.</title>
        <authorList>
            <person name="Li X."/>
            <person name="Hu Y."/>
            <person name="Gong J."/>
            <person name="Lin Y."/>
            <person name="Johnstone L."/>
            <person name="Rensing C."/>
            <person name="Wang G."/>
        </authorList>
    </citation>
    <scope>NUCLEOTIDE SEQUENCE [LARGE SCALE GENOMIC DNA]</scope>
    <source>
        <strain evidence="3 4">SY8</strain>
    </source>
</reference>
<dbReference type="FunFam" id="3.40.50.720:FF:000084">
    <property type="entry name" value="Short-chain dehydrogenase reductase"/>
    <property type="match status" value="1"/>
</dbReference>
<dbReference type="InterPro" id="IPR002347">
    <property type="entry name" value="SDR_fam"/>
</dbReference>
<dbReference type="PROSITE" id="PS00061">
    <property type="entry name" value="ADH_SHORT"/>
    <property type="match status" value="1"/>
</dbReference>
<evidence type="ECO:0000256" key="2">
    <source>
        <dbReference type="RuleBase" id="RU000363"/>
    </source>
</evidence>
<protein>
    <submittedName>
        <fullName evidence="3">Short chain dehydrogenase family protein 43</fullName>
    </submittedName>
</protein>
<dbReference type="STRING" id="477184.KYC_20899"/>
<dbReference type="PANTHER" id="PTHR42879">
    <property type="entry name" value="3-OXOACYL-(ACYL-CARRIER-PROTEIN) REDUCTASE"/>
    <property type="match status" value="1"/>
</dbReference>
<dbReference type="InterPro" id="IPR050259">
    <property type="entry name" value="SDR"/>
</dbReference>
<dbReference type="eggNOG" id="COG1028">
    <property type="taxonomic scope" value="Bacteria"/>
</dbReference>
<gene>
    <name evidence="3" type="ORF">KYC_20899</name>
</gene>
<comment type="caution">
    <text evidence="3">The sequence shown here is derived from an EMBL/GenBank/DDBJ whole genome shotgun (WGS) entry which is preliminary data.</text>
</comment>
<proteinExistence type="inferred from homology"/>
<organism evidence="3 4">
    <name type="scientific">Achromobacter arsenitoxydans SY8</name>
    <dbReference type="NCBI Taxonomy" id="477184"/>
    <lineage>
        <taxon>Bacteria</taxon>
        <taxon>Pseudomonadati</taxon>
        <taxon>Pseudomonadota</taxon>
        <taxon>Betaproteobacteria</taxon>
        <taxon>Burkholderiales</taxon>
        <taxon>Alcaligenaceae</taxon>
        <taxon>Achromobacter</taxon>
    </lineage>
</organism>
<dbReference type="PATRIC" id="fig|477184.5.peg.4106"/>
<dbReference type="EMBL" id="AGUF01000065">
    <property type="protein sequence ID" value="EHK64290.1"/>
    <property type="molecule type" value="Genomic_DNA"/>
</dbReference>
<dbReference type="InterPro" id="IPR020904">
    <property type="entry name" value="Sc_DH/Rdtase_CS"/>
</dbReference>
<dbReference type="RefSeq" id="WP_008165961.1">
    <property type="nucleotide sequence ID" value="NZ_AGUF01000065.1"/>
</dbReference>
<dbReference type="Pfam" id="PF00106">
    <property type="entry name" value="adh_short"/>
    <property type="match status" value="1"/>
</dbReference>
<dbReference type="PRINTS" id="PR00081">
    <property type="entry name" value="GDHRDH"/>
</dbReference>
<dbReference type="PANTHER" id="PTHR42879:SF6">
    <property type="entry name" value="NADPH-DEPENDENT REDUCTASE BACG"/>
    <property type="match status" value="1"/>
</dbReference>
<keyword evidence="4" id="KW-1185">Reference proteome</keyword>
<dbReference type="GO" id="GO:0032787">
    <property type="term" value="P:monocarboxylic acid metabolic process"/>
    <property type="evidence" value="ECO:0007669"/>
    <property type="project" value="UniProtKB-ARBA"/>
</dbReference>
<sequence>MKIELKDKKALVTGSSGGIGLAIAIGLAEAGAQVVLHGRSADKLGRAAQVLAEKAPGAQVSTVQADVATADGAAAICAAHPDVDILVNNAGTFTPKSFTEITDDDWQEMMDTNVMSGIRLSRYYLPRMLAANWGRIIFISSESGVQIPAEMIHYGVSKTALLGVSRGLAELTAGTGVTVNAVLPGPTRSEGVSDFFAEMAKEQGVTQEQMERDFVAQHRPTSLLRRLATVEEVANMVVYACSTQASATNGAALRVDGGVVRSII</sequence>
<evidence type="ECO:0000313" key="4">
    <source>
        <dbReference type="Proteomes" id="UP000003113"/>
    </source>
</evidence>